<dbReference type="RefSeq" id="WP_184306465.1">
    <property type="nucleotide sequence ID" value="NZ_JACHXU010000014.1"/>
</dbReference>
<evidence type="ECO:0000313" key="1">
    <source>
        <dbReference type="EMBL" id="MBB3208249.1"/>
    </source>
</evidence>
<dbReference type="Pfam" id="PF10711">
    <property type="entry name" value="DUF2513"/>
    <property type="match status" value="1"/>
</dbReference>
<dbReference type="EMBL" id="JACHXU010000014">
    <property type="protein sequence ID" value="MBB3208249.1"/>
    <property type="molecule type" value="Genomic_DNA"/>
</dbReference>
<dbReference type="Proteomes" id="UP000536179">
    <property type="component" value="Unassembled WGS sequence"/>
</dbReference>
<keyword evidence="2" id="KW-1185">Reference proteome</keyword>
<evidence type="ECO:0008006" key="3">
    <source>
        <dbReference type="Google" id="ProtNLM"/>
    </source>
</evidence>
<proteinExistence type="predicted"/>
<sequence length="134" mass="14812">MVRDMDMIRSIMLVLRTINSGPSSAHVANQICGESVCGDEYDLPDHRMLVYKHIVLMVQAGLVSGIETGTAGNRYDYYELELTWAGHDFIDSVVNYSVWKQVKNVISDSSLKAAAFSVWARIASDVVGRSLGLN</sequence>
<comment type="caution">
    <text evidence="1">The sequence shown here is derived from an EMBL/GenBank/DDBJ whole genome shotgun (WGS) entry which is preliminary data.</text>
</comment>
<reference evidence="1 2" key="1">
    <citation type="submission" date="2020-08" db="EMBL/GenBank/DDBJ databases">
        <title>Genomic Encyclopedia of Type Strains, Phase III (KMG-III): the genomes of soil and plant-associated and newly described type strains.</title>
        <authorList>
            <person name="Whitman W."/>
        </authorList>
    </citation>
    <scope>NUCLEOTIDE SEQUENCE [LARGE SCALE GENOMIC DNA]</scope>
    <source>
        <strain evidence="1 2">CECT 8075</strain>
    </source>
</reference>
<protein>
    <recommendedName>
        <fullName evidence="3">DUF2513 domain-containing protein</fullName>
    </recommendedName>
</protein>
<evidence type="ECO:0000313" key="2">
    <source>
        <dbReference type="Proteomes" id="UP000536179"/>
    </source>
</evidence>
<accession>A0A7W5E1V4</accession>
<name>A0A7W5E1V4_9BACT</name>
<dbReference type="AlphaFoldDB" id="A0A7W5E1V4"/>
<gene>
    <name evidence="1" type="ORF">FHS27_004076</name>
</gene>
<organism evidence="1 2">
    <name type="scientific">Aporhodopirellula rubra</name>
    <dbReference type="NCBI Taxonomy" id="980271"/>
    <lineage>
        <taxon>Bacteria</taxon>
        <taxon>Pseudomonadati</taxon>
        <taxon>Planctomycetota</taxon>
        <taxon>Planctomycetia</taxon>
        <taxon>Pirellulales</taxon>
        <taxon>Pirellulaceae</taxon>
        <taxon>Aporhodopirellula</taxon>
    </lineage>
</organism>
<dbReference type="InterPro" id="IPR019650">
    <property type="entry name" value="DUF2513"/>
</dbReference>